<dbReference type="Proteomes" id="UP000467322">
    <property type="component" value="Unassembled WGS sequence"/>
</dbReference>
<accession>A0A845MAG0</accession>
<comment type="caution">
    <text evidence="1">The sequence shown here is derived from an EMBL/GenBank/DDBJ whole genome shotgun (WGS) entry which is preliminary data.</text>
</comment>
<dbReference type="EMBL" id="WTUX01000017">
    <property type="protein sequence ID" value="MZR14234.1"/>
    <property type="molecule type" value="Genomic_DNA"/>
</dbReference>
<sequence length="406" mass="44862">MRLFGLEIRRPDREPEERVEAQYTQSSPRLVEVLGWGEATAGENVTIKSALGVPAIWAAVNFLAGTMASLPVHTYRRDGDGRARLRTGVGSLLTGAVNPELTSFQWRKYLFDQVFTSGRGLTYIERNKAGRVANLWPLEPEKVTVKMSAGRKKYHYARGDGTEVVYAADEIIDLTFMLGSDMLTAVSPLMSNKETVGLAQAATKYGGKFFENGGVPPFAIEGPFESPAGMQRAGADLEEAVKKAAKEKRQALVLPAGHTIKSLGVDPDKAQMVELQQFLIEQIARIFSLPPTFLQDLSKGTYSNTEQQDLHFVKHTLRRWVTQFEQELNLKLLGRTSQLFIEVNLDGLLRGDFKTRMDGYASGIQNGVLKPNEARQRENLAPDPVGNDLMIQGATVPIGKQPKAQE</sequence>
<organism evidence="1 2">
    <name type="scientific">Maritimibacter harenae</name>
    <dbReference type="NCBI Taxonomy" id="2606218"/>
    <lineage>
        <taxon>Bacteria</taxon>
        <taxon>Pseudomonadati</taxon>
        <taxon>Pseudomonadota</taxon>
        <taxon>Alphaproteobacteria</taxon>
        <taxon>Rhodobacterales</taxon>
        <taxon>Roseobacteraceae</taxon>
        <taxon>Maritimibacter</taxon>
    </lineage>
</organism>
<reference evidence="1 2" key="1">
    <citation type="submission" date="2019-12" db="EMBL/GenBank/DDBJ databases">
        <title>Maritimibacter sp. nov. sp. isolated from sea sand.</title>
        <authorList>
            <person name="Kim J."/>
            <person name="Jeong S.E."/>
            <person name="Jung H.S."/>
            <person name="Jeon C.O."/>
        </authorList>
    </citation>
    <scope>NUCLEOTIDE SEQUENCE [LARGE SCALE GENOMIC DNA]</scope>
    <source>
        <strain evidence="1 2">DP07</strain>
    </source>
</reference>
<dbReference type="AlphaFoldDB" id="A0A845MAG0"/>
<keyword evidence="2" id="KW-1185">Reference proteome</keyword>
<dbReference type="RefSeq" id="WP_161352346.1">
    <property type="nucleotide sequence ID" value="NZ_WTUX01000017.1"/>
</dbReference>
<dbReference type="NCBIfam" id="TIGR01537">
    <property type="entry name" value="portal_HK97"/>
    <property type="match status" value="1"/>
</dbReference>
<protein>
    <submittedName>
        <fullName evidence="1">Phage portal protein</fullName>
    </submittedName>
</protein>
<evidence type="ECO:0000313" key="1">
    <source>
        <dbReference type="EMBL" id="MZR14234.1"/>
    </source>
</evidence>
<proteinExistence type="predicted"/>
<dbReference type="InterPro" id="IPR006944">
    <property type="entry name" value="Phage/GTA_portal"/>
</dbReference>
<gene>
    <name evidence="1" type="ORF">GQE99_14520</name>
</gene>
<dbReference type="InterPro" id="IPR006427">
    <property type="entry name" value="Portal_HK97"/>
</dbReference>
<name>A0A845MAG0_9RHOB</name>
<dbReference type="Pfam" id="PF04860">
    <property type="entry name" value="Phage_portal"/>
    <property type="match status" value="1"/>
</dbReference>
<evidence type="ECO:0000313" key="2">
    <source>
        <dbReference type="Proteomes" id="UP000467322"/>
    </source>
</evidence>